<protein>
    <recommendedName>
        <fullName evidence="2">protein-glutamate O-methyltransferase</fullName>
        <ecNumber evidence="2">2.1.1.80</ecNumber>
    </recommendedName>
</protein>
<keyword evidence="4" id="KW-0808">Transferase</keyword>
<dbReference type="Proteomes" id="UP000234857">
    <property type="component" value="Unassembled WGS sequence"/>
</dbReference>
<dbReference type="InterPro" id="IPR000780">
    <property type="entry name" value="CheR_MeTrfase"/>
</dbReference>
<dbReference type="EC" id="2.1.1.80" evidence="2"/>
<dbReference type="InterPro" id="IPR029063">
    <property type="entry name" value="SAM-dependent_MTases_sf"/>
</dbReference>
<evidence type="ECO:0000256" key="4">
    <source>
        <dbReference type="ARBA" id="ARBA00022679"/>
    </source>
</evidence>
<dbReference type="Pfam" id="PF01739">
    <property type="entry name" value="CheR"/>
    <property type="match status" value="1"/>
</dbReference>
<dbReference type="InterPro" id="IPR022642">
    <property type="entry name" value="CheR_C"/>
</dbReference>
<dbReference type="SUPFAM" id="SSF53335">
    <property type="entry name" value="S-adenosyl-L-methionine-dependent methyltransferases"/>
    <property type="match status" value="1"/>
</dbReference>
<evidence type="ECO:0000256" key="1">
    <source>
        <dbReference type="ARBA" id="ARBA00001541"/>
    </source>
</evidence>
<dbReference type="EMBL" id="PKTG01000025">
    <property type="protein sequence ID" value="PLX19540.1"/>
    <property type="molecule type" value="Genomic_DNA"/>
</dbReference>
<dbReference type="Pfam" id="PF03705">
    <property type="entry name" value="CheR_N"/>
    <property type="match status" value="1"/>
</dbReference>
<reference evidence="7 8" key="1">
    <citation type="submission" date="2017-11" db="EMBL/GenBank/DDBJ databases">
        <title>Genome-resolved metagenomics identifies genetic mobility, metabolic interactions, and unexpected diversity in perchlorate-reducing communities.</title>
        <authorList>
            <person name="Barnum T.P."/>
            <person name="Figueroa I.A."/>
            <person name="Carlstrom C.I."/>
            <person name="Lucas L.N."/>
            <person name="Engelbrektson A.L."/>
            <person name="Coates J.D."/>
        </authorList>
    </citation>
    <scope>NUCLEOTIDE SEQUENCE [LARGE SCALE GENOMIC DNA]</scope>
    <source>
        <strain evidence="7">BM706</strain>
    </source>
</reference>
<dbReference type="InterPro" id="IPR036804">
    <property type="entry name" value="CheR_N_sf"/>
</dbReference>
<comment type="catalytic activity">
    <reaction evidence="1">
        <text>L-glutamyl-[protein] + S-adenosyl-L-methionine = [protein]-L-glutamate 5-O-methyl ester + S-adenosyl-L-homocysteine</text>
        <dbReference type="Rhea" id="RHEA:24452"/>
        <dbReference type="Rhea" id="RHEA-COMP:10208"/>
        <dbReference type="Rhea" id="RHEA-COMP:10311"/>
        <dbReference type="ChEBI" id="CHEBI:29973"/>
        <dbReference type="ChEBI" id="CHEBI:57856"/>
        <dbReference type="ChEBI" id="CHEBI:59789"/>
        <dbReference type="ChEBI" id="CHEBI:82795"/>
        <dbReference type="EC" id="2.1.1.80"/>
    </reaction>
</comment>
<dbReference type="PRINTS" id="PR00996">
    <property type="entry name" value="CHERMTFRASE"/>
</dbReference>
<evidence type="ECO:0000313" key="8">
    <source>
        <dbReference type="Proteomes" id="UP000234857"/>
    </source>
</evidence>
<dbReference type="CDD" id="cd02440">
    <property type="entry name" value="AdoMet_MTases"/>
    <property type="match status" value="1"/>
</dbReference>
<dbReference type="AlphaFoldDB" id="A0A2N5ZLH2"/>
<dbReference type="Gene3D" id="1.10.155.10">
    <property type="entry name" value="Chemotaxis receptor methyltransferase CheR, N-terminal domain"/>
    <property type="match status" value="1"/>
</dbReference>
<name>A0A2N5ZLH2_MUIH1</name>
<dbReference type="InterPro" id="IPR022641">
    <property type="entry name" value="CheR_N"/>
</dbReference>
<dbReference type="SUPFAM" id="SSF47757">
    <property type="entry name" value="Chemotaxis receptor methyltransferase CheR, N-terminal domain"/>
    <property type="match status" value="1"/>
</dbReference>
<dbReference type="PIRSF" id="PIRSF000410">
    <property type="entry name" value="CheR"/>
    <property type="match status" value="1"/>
</dbReference>
<dbReference type="InterPro" id="IPR050903">
    <property type="entry name" value="Bact_Chemotaxis_MeTrfase"/>
</dbReference>
<dbReference type="InterPro" id="IPR026024">
    <property type="entry name" value="Chemotaxis_MeTrfase_CheR"/>
</dbReference>
<dbReference type="PANTHER" id="PTHR24422">
    <property type="entry name" value="CHEMOTAXIS PROTEIN METHYLTRANSFERASE"/>
    <property type="match status" value="1"/>
</dbReference>
<evidence type="ECO:0000259" key="6">
    <source>
        <dbReference type="PROSITE" id="PS50123"/>
    </source>
</evidence>
<dbReference type="GO" id="GO:0008983">
    <property type="term" value="F:protein-glutamate O-methyltransferase activity"/>
    <property type="evidence" value="ECO:0007669"/>
    <property type="project" value="UniProtKB-EC"/>
</dbReference>
<keyword evidence="3" id="KW-0489">Methyltransferase</keyword>
<dbReference type="PROSITE" id="PS50123">
    <property type="entry name" value="CHER"/>
    <property type="match status" value="1"/>
</dbReference>
<evidence type="ECO:0000256" key="5">
    <source>
        <dbReference type="ARBA" id="ARBA00022691"/>
    </source>
</evidence>
<sequence length="281" mass="32553">MIKILNDAEFQLVKDLIYNLSGLDFNHKNKLRLEYKLKERMQQLGYATFNEYYSFLNKRSTSSDIEIKELLDLLTVNETSFFRNKSHFKALNEHVLPEVIESNSGSFMVNPPLSIWSAGCSTGQEPYSILISSLEHKSFINSGMSLQIYATDISQTSIEIAKDGIYPAKRLHNMPLNILKKYFIEKNGKIEILQEYRKKVKYMYLNLKKGPFPRNLDIIFCRNVMIYFDDNMRKSVIEKLHRSLKSGGYLFIGHSESLSNFSDLFEFKICSGGIVYKKIGV</sequence>
<organism evidence="7 8">
    <name type="scientific">Muiribacterium halophilum</name>
    <dbReference type="NCBI Taxonomy" id="2053465"/>
    <lineage>
        <taxon>Bacteria</taxon>
        <taxon>Candidatus Muiribacteriota</taxon>
        <taxon>Candidatus Muiribacteriia</taxon>
        <taxon>Candidatus Muiribacteriales</taxon>
        <taxon>Candidatus Muiribacteriaceae</taxon>
        <taxon>Candidatus Muiribacterium</taxon>
    </lineage>
</organism>
<dbReference type="SMART" id="SM00138">
    <property type="entry name" value="MeTrc"/>
    <property type="match status" value="1"/>
</dbReference>
<evidence type="ECO:0000256" key="3">
    <source>
        <dbReference type="ARBA" id="ARBA00022603"/>
    </source>
</evidence>
<evidence type="ECO:0000313" key="7">
    <source>
        <dbReference type="EMBL" id="PLX19540.1"/>
    </source>
</evidence>
<feature type="domain" description="CheR-type methyltransferase" evidence="6">
    <location>
        <begin position="1"/>
        <end position="281"/>
    </location>
</feature>
<dbReference type="PANTHER" id="PTHR24422:SF10">
    <property type="entry name" value="CHEMOTAXIS PROTEIN METHYLTRANSFERASE 2"/>
    <property type="match status" value="1"/>
</dbReference>
<evidence type="ECO:0000256" key="2">
    <source>
        <dbReference type="ARBA" id="ARBA00012534"/>
    </source>
</evidence>
<proteinExistence type="predicted"/>
<accession>A0A2N5ZLH2</accession>
<keyword evidence="5" id="KW-0949">S-adenosyl-L-methionine</keyword>
<dbReference type="GO" id="GO:0032259">
    <property type="term" value="P:methylation"/>
    <property type="evidence" value="ECO:0007669"/>
    <property type="project" value="UniProtKB-KW"/>
</dbReference>
<comment type="caution">
    <text evidence="7">The sequence shown here is derived from an EMBL/GenBank/DDBJ whole genome shotgun (WGS) entry which is preliminary data.</text>
</comment>
<gene>
    <name evidence="7" type="ORF">C0601_01410</name>
</gene>
<dbReference type="Gene3D" id="3.40.50.150">
    <property type="entry name" value="Vaccinia Virus protein VP39"/>
    <property type="match status" value="1"/>
</dbReference>